<organism evidence="4 5">
    <name type="scientific">Providencia stuartii</name>
    <dbReference type="NCBI Taxonomy" id="588"/>
    <lineage>
        <taxon>Bacteria</taxon>
        <taxon>Pseudomonadati</taxon>
        <taxon>Pseudomonadota</taxon>
        <taxon>Gammaproteobacteria</taxon>
        <taxon>Enterobacterales</taxon>
        <taxon>Morganellaceae</taxon>
        <taxon>Providencia</taxon>
    </lineage>
</organism>
<proteinExistence type="inferred from homology"/>
<dbReference type="HAMAP" id="MF_01581">
    <property type="entry name" value="UPF0482"/>
    <property type="match status" value="1"/>
</dbReference>
<dbReference type="EMBL" id="LVIE01000168">
    <property type="protein sequence ID" value="OHT23906.1"/>
    <property type="molecule type" value="Genomic_DNA"/>
</dbReference>
<dbReference type="RefSeq" id="WP_070928053.1">
    <property type="nucleotide sequence ID" value="NZ_CANMXG010000001.1"/>
</dbReference>
<dbReference type="Proteomes" id="UP000179588">
    <property type="component" value="Unassembled WGS sequence"/>
</dbReference>
<reference evidence="3" key="2">
    <citation type="submission" date="2024-02" db="EMBL/GenBank/DDBJ databases">
        <authorList>
            <consortium name="Clinical and Environmental Microbiology Branch: Whole genome sequencing antimicrobial resistance pathogens in the healthcare setting"/>
        </authorList>
    </citation>
    <scope>NUCLEOTIDE SEQUENCE</scope>
    <source>
        <strain evidence="3">2021GO-0154</strain>
    </source>
</reference>
<dbReference type="NCBIfam" id="NF010180">
    <property type="entry name" value="PRK13659.1"/>
    <property type="match status" value="1"/>
</dbReference>
<name>A0A1S1HR70_PROST</name>
<evidence type="ECO:0000256" key="2">
    <source>
        <dbReference type="HAMAP-Rule" id="MF_01581"/>
    </source>
</evidence>
<feature type="chain" id="PRO_5042625643" description="UPF0482 protein A3Q29_04310" evidence="2">
    <location>
        <begin position="27"/>
        <end position="119"/>
    </location>
</feature>
<protein>
    <recommendedName>
        <fullName evidence="2">UPF0482 protein A3Q29_04310</fullName>
    </recommendedName>
</protein>
<keyword evidence="1 2" id="KW-0732">Signal</keyword>
<gene>
    <name evidence="4" type="ORF">A3Q29_04310</name>
    <name evidence="3" type="ORF">RG298_000259</name>
</gene>
<dbReference type="Pfam" id="PF06932">
    <property type="entry name" value="DUF1283"/>
    <property type="match status" value="1"/>
</dbReference>
<reference evidence="4 5" key="1">
    <citation type="submission" date="2016-03" db="EMBL/GenBank/DDBJ databases">
        <title>Genome sequence of Providencia stuartii strain, isolated from the salivary glands of larval Lucilia sericata.</title>
        <authorList>
            <person name="Yuan Y."/>
            <person name="Zhang Y."/>
            <person name="Fu S."/>
            <person name="Crippen T.L."/>
            <person name="Visi D."/>
            <person name="Benbow M.E."/>
            <person name="Allen M."/>
            <person name="Tomberlin J.K."/>
            <person name="Sze S.-H."/>
            <person name="Tarone A.M."/>
        </authorList>
    </citation>
    <scope>NUCLEOTIDE SEQUENCE [LARGE SCALE GENOMIC DNA]</scope>
    <source>
        <strain evidence="4 5">Crippen</strain>
    </source>
</reference>
<evidence type="ECO:0000256" key="1">
    <source>
        <dbReference type="ARBA" id="ARBA00022729"/>
    </source>
</evidence>
<dbReference type="OrthoDB" id="6455281at2"/>
<feature type="signal peptide" evidence="2">
    <location>
        <begin position="1"/>
        <end position="26"/>
    </location>
</feature>
<evidence type="ECO:0000313" key="5">
    <source>
        <dbReference type="Proteomes" id="UP000179588"/>
    </source>
</evidence>
<keyword evidence="5" id="KW-1185">Reference proteome</keyword>
<dbReference type="AlphaFoldDB" id="A0A1S1HR70"/>
<dbReference type="EMBL" id="ABMABF030000001">
    <property type="protein sequence ID" value="EMJ5132592.1"/>
    <property type="molecule type" value="Genomic_DNA"/>
</dbReference>
<evidence type="ECO:0000313" key="4">
    <source>
        <dbReference type="EMBL" id="OHT23906.1"/>
    </source>
</evidence>
<evidence type="ECO:0000313" key="3">
    <source>
        <dbReference type="EMBL" id="EMJ5132592.1"/>
    </source>
</evidence>
<sequence precursor="true">MNSSSKFIKHGLAALLLCLPLMGAQAASVNCTAGSTCVTSGNVDSVLTKEQARQEKEQWDQTRQLRTKVNSRTEKEFDKIDAAFDAKDACEKSLNLNAYWEPSTQRCLDVNTGRPLARP</sequence>
<dbReference type="InterPro" id="IPR009700">
    <property type="entry name" value="DUF1283"/>
</dbReference>
<comment type="similarity">
    <text evidence="2">Belongs to the UPF0482 family.</text>
</comment>
<comment type="caution">
    <text evidence="4">The sequence shown here is derived from an EMBL/GenBank/DDBJ whole genome shotgun (WGS) entry which is preliminary data.</text>
</comment>
<accession>A0A1S1HR70</accession>